<sequence length="353" mass="41099">MKLFHCSNCDNPLYFENTRCLACNSEVGFHTRHLAIITLRRTDDNEIFLSDDFPEEKLRFCSNQQTVGCNWLVNAGNGDGFCVSCKLNKTIPNLSEPDNITRWQHLEAAKKRLIYSLMKLKLPFRGDTRSQDRGLQFEFLSSDLAGRPVMTGHLDGLITINIEEADEIQRHLTRIRMKESYRTVLGHFRHETGHYYWNRLVRDFGILSSFRALFGNEEANYTDAIEKYYREGPSPGWKESFISEYACAHPWEDWAETFAHYLHVTDSLETAWSFGLQLTAEKSDQAGETTGDPYEEKDFRKMIAVWLPLSIAMNNMNRSMGHNDFYSFYLSARSLEKLSFVHQLCRQWKSQFS</sequence>
<proteinExistence type="predicted"/>
<dbReference type="PIRSF" id="PIRSF012641">
    <property type="entry name" value="UCP012641"/>
    <property type="match status" value="1"/>
</dbReference>
<organism evidence="2 3">
    <name type="scientific">Ravibacter arvi</name>
    <dbReference type="NCBI Taxonomy" id="2051041"/>
    <lineage>
        <taxon>Bacteria</taxon>
        <taxon>Pseudomonadati</taxon>
        <taxon>Bacteroidota</taxon>
        <taxon>Cytophagia</taxon>
        <taxon>Cytophagales</taxon>
        <taxon>Spirosomataceae</taxon>
        <taxon>Ravibacter</taxon>
    </lineage>
</organism>
<evidence type="ECO:0000259" key="1">
    <source>
        <dbReference type="Pfam" id="PF10005"/>
    </source>
</evidence>
<dbReference type="Gene3D" id="3.40.390.70">
    <property type="match status" value="1"/>
</dbReference>
<keyword evidence="3" id="KW-1185">Reference proteome</keyword>
<gene>
    <name evidence="2" type="ORF">GCM10023091_14690</name>
</gene>
<protein>
    <submittedName>
        <fullName evidence="2">Zinc-binding peptidase</fullName>
    </submittedName>
</protein>
<evidence type="ECO:0000313" key="3">
    <source>
        <dbReference type="Proteomes" id="UP001501508"/>
    </source>
</evidence>
<dbReference type="InterPro" id="IPR011201">
    <property type="entry name" value="Zinc-ribbon_6_bact"/>
</dbReference>
<name>A0ABP8LTQ2_9BACT</name>
<dbReference type="EMBL" id="BAABEY010000016">
    <property type="protein sequence ID" value="GAA4436618.1"/>
    <property type="molecule type" value="Genomic_DNA"/>
</dbReference>
<dbReference type="Pfam" id="PF15887">
    <property type="entry name" value="Peptidase_Mx"/>
    <property type="match status" value="1"/>
</dbReference>
<dbReference type="Proteomes" id="UP001501508">
    <property type="component" value="Unassembled WGS sequence"/>
</dbReference>
<dbReference type="Pfam" id="PF10005">
    <property type="entry name" value="Zn_ribbon_DZR_6"/>
    <property type="match status" value="1"/>
</dbReference>
<comment type="caution">
    <text evidence="2">The sequence shown here is derived from an EMBL/GenBank/DDBJ whole genome shotgun (WGS) entry which is preliminary data.</text>
</comment>
<evidence type="ECO:0000313" key="2">
    <source>
        <dbReference type="EMBL" id="GAA4436618.1"/>
    </source>
</evidence>
<reference evidence="3" key="1">
    <citation type="journal article" date="2019" name="Int. J. Syst. Evol. Microbiol.">
        <title>The Global Catalogue of Microorganisms (GCM) 10K type strain sequencing project: providing services to taxonomists for standard genome sequencing and annotation.</title>
        <authorList>
            <consortium name="The Broad Institute Genomics Platform"/>
            <consortium name="The Broad Institute Genome Sequencing Center for Infectious Disease"/>
            <person name="Wu L."/>
            <person name="Ma J."/>
        </authorList>
    </citation>
    <scope>NUCLEOTIDE SEQUENCE [LARGE SCALE GENOMIC DNA]</scope>
    <source>
        <strain evidence="3">JCM 31920</strain>
    </source>
</reference>
<dbReference type="RefSeq" id="WP_345027665.1">
    <property type="nucleotide sequence ID" value="NZ_BAABEY010000016.1"/>
</dbReference>
<dbReference type="InterPro" id="IPR031321">
    <property type="entry name" value="UCP012641"/>
</dbReference>
<feature type="domain" description="Zinc-ribbon" evidence="1">
    <location>
        <begin position="3"/>
        <end position="95"/>
    </location>
</feature>
<accession>A0ABP8LTQ2</accession>